<feature type="chain" id="PRO_5043957000" description="Amine oxidase" evidence="10">
    <location>
        <begin position="17"/>
        <end position="801"/>
    </location>
</feature>
<evidence type="ECO:0000256" key="3">
    <source>
        <dbReference type="ARBA" id="ARBA00022723"/>
    </source>
</evidence>
<dbReference type="Proteomes" id="UP001388673">
    <property type="component" value="Unassembled WGS sequence"/>
</dbReference>
<keyword evidence="10" id="KW-0732">Signal</keyword>
<dbReference type="Pfam" id="PF09248">
    <property type="entry name" value="DUF1965"/>
    <property type="match status" value="1"/>
</dbReference>
<comment type="cofactor">
    <cofactor evidence="1">
        <name>Cu cation</name>
        <dbReference type="ChEBI" id="CHEBI:23378"/>
    </cofactor>
</comment>
<dbReference type="RefSeq" id="XP_066802835.1">
    <property type="nucleotide sequence ID" value="XM_066946443.1"/>
</dbReference>
<comment type="cofactor">
    <cofactor evidence="9">
        <name>Cu cation</name>
        <dbReference type="ChEBI" id="CHEBI:23378"/>
    </cofactor>
    <text evidence="9">Contains 1 topaquinone per subunit.</text>
</comment>
<dbReference type="InterPro" id="IPR015798">
    <property type="entry name" value="Cu_amine_oxidase_C"/>
</dbReference>
<accession>A0AAW0YM72</accession>
<dbReference type="InterPro" id="IPR036460">
    <property type="entry name" value="Cu_amine_oxidase_C_sf"/>
</dbReference>
<dbReference type="InterPro" id="IPR000269">
    <property type="entry name" value="Cu_amine_oxidase"/>
</dbReference>
<dbReference type="Pfam" id="PF01179">
    <property type="entry name" value="Cu_amine_oxid"/>
    <property type="match status" value="1"/>
</dbReference>
<dbReference type="PANTHER" id="PTHR10638">
    <property type="entry name" value="COPPER AMINE OXIDASE"/>
    <property type="match status" value="1"/>
</dbReference>
<comment type="caution">
    <text evidence="14">The sequence shown here is derived from an EMBL/GenBank/DDBJ whole genome shotgun (WGS) entry which is preliminary data.</text>
</comment>
<dbReference type="InterPro" id="IPR015328">
    <property type="entry name" value="DUF1965"/>
</dbReference>
<dbReference type="Pfam" id="PF02727">
    <property type="entry name" value="Cu_amine_oxidN2"/>
    <property type="match status" value="1"/>
</dbReference>
<dbReference type="InterPro" id="IPR015800">
    <property type="entry name" value="Cu_amine_oxidase_N2"/>
</dbReference>
<dbReference type="Gene3D" id="3.10.450.40">
    <property type="match status" value="2"/>
</dbReference>
<evidence type="ECO:0000259" key="13">
    <source>
        <dbReference type="Pfam" id="PF09248"/>
    </source>
</evidence>
<feature type="active site" description="Schiff-base intermediate with substrate; via topaquinone" evidence="7">
    <location>
        <position position="487"/>
    </location>
</feature>
<evidence type="ECO:0000256" key="5">
    <source>
        <dbReference type="ARBA" id="ARBA00023002"/>
    </source>
</evidence>
<evidence type="ECO:0000256" key="7">
    <source>
        <dbReference type="PIRSR" id="PIRSR600269-50"/>
    </source>
</evidence>
<dbReference type="PRINTS" id="PR00766">
    <property type="entry name" value="CUDAOXIDASE"/>
</dbReference>
<dbReference type="EC" id="1.4.3.-" evidence="9"/>
<dbReference type="AlphaFoldDB" id="A0AAW0YM72"/>
<feature type="domain" description="DUF1965" evidence="13">
    <location>
        <begin position="254"/>
        <end position="321"/>
    </location>
</feature>
<evidence type="ECO:0000256" key="2">
    <source>
        <dbReference type="ARBA" id="ARBA00007983"/>
    </source>
</evidence>
<proteinExistence type="inferred from homology"/>
<keyword evidence="4 7" id="KW-0801">TPQ</keyword>
<dbReference type="GO" id="GO:0048038">
    <property type="term" value="F:quinone binding"/>
    <property type="evidence" value="ECO:0007669"/>
    <property type="project" value="InterPro"/>
</dbReference>
<dbReference type="GO" id="GO:0005507">
    <property type="term" value="F:copper ion binding"/>
    <property type="evidence" value="ECO:0007669"/>
    <property type="project" value="InterPro"/>
</dbReference>
<gene>
    <name evidence="14" type="ORF">IAR55_003336</name>
</gene>
<dbReference type="KEGG" id="kne:92180594"/>
<dbReference type="FunFam" id="2.70.98.20:FF:000002">
    <property type="entry name" value="Amine oxidase"/>
    <property type="match status" value="1"/>
</dbReference>
<keyword evidence="15" id="KW-1185">Reference proteome</keyword>
<keyword evidence="3 9" id="KW-0479">Metal-binding</keyword>
<dbReference type="FunFam" id="3.10.450.40:FF:000018">
    <property type="entry name" value="Amine oxidase"/>
    <property type="match status" value="1"/>
</dbReference>
<evidence type="ECO:0000256" key="6">
    <source>
        <dbReference type="ARBA" id="ARBA00023008"/>
    </source>
</evidence>
<evidence type="ECO:0000256" key="8">
    <source>
        <dbReference type="PIRSR" id="PIRSR600269-51"/>
    </source>
</evidence>
<feature type="domain" description="Copper amine oxidase N2-terminal" evidence="12">
    <location>
        <begin position="73"/>
        <end position="149"/>
    </location>
</feature>
<name>A0AAW0YM72_9TREE</name>
<dbReference type="GO" id="GO:0008131">
    <property type="term" value="F:primary methylamine oxidase activity"/>
    <property type="evidence" value="ECO:0007669"/>
    <property type="project" value="InterPro"/>
</dbReference>
<dbReference type="SUPFAM" id="SSF54416">
    <property type="entry name" value="Amine oxidase N-terminal region"/>
    <property type="match status" value="2"/>
</dbReference>
<dbReference type="GO" id="GO:0009308">
    <property type="term" value="P:amine metabolic process"/>
    <property type="evidence" value="ECO:0007669"/>
    <property type="project" value="UniProtKB-UniRule"/>
</dbReference>
<comment type="similarity">
    <text evidence="2 9">Belongs to the copper/topaquinone oxidase family.</text>
</comment>
<evidence type="ECO:0000256" key="9">
    <source>
        <dbReference type="RuleBase" id="RU000672"/>
    </source>
</evidence>
<dbReference type="GO" id="GO:0005886">
    <property type="term" value="C:plasma membrane"/>
    <property type="evidence" value="ECO:0007669"/>
    <property type="project" value="TreeGrafter"/>
</dbReference>
<keyword evidence="5 9" id="KW-0560">Oxidoreductase</keyword>
<feature type="signal peptide" evidence="10">
    <location>
        <begin position="1"/>
        <end position="16"/>
    </location>
</feature>
<evidence type="ECO:0000256" key="4">
    <source>
        <dbReference type="ARBA" id="ARBA00022772"/>
    </source>
</evidence>
<feature type="active site" description="Proton acceptor" evidence="7">
    <location>
        <position position="406"/>
    </location>
</feature>
<reference evidence="14 15" key="1">
    <citation type="journal article" date="2024" name="bioRxiv">
        <title>Comparative genomics of Cryptococcus and Kwoniella reveals pathogenesis evolution and contrasting karyotype dynamics via intercentromeric recombination or chromosome fusion.</title>
        <authorList>
            <person name="Coelho M.A."/>
            <person name="David-Palma M."/>
            <person name="Shea T."/>
            <person name="Bowers K."/>
            <person name="McGinley-Smith S."/>
            <person name="Mohammad A.W."/>
            <person name="Gnirke A."/>
            <person name="Yurkov A.M."/>
            <person name="Nowrousian M."/>
            <person name="Sun S."/>
            <person name="Cuomo C.A."/>
            <person name="Heitman J."/>
        </authorList>
    </citation>
    <scope>NUCLEOTIDE SEQUENCE [LARGE SCALE GENOMIC DNA]</scope>
    <source>
        <strain evidence="14 15">CBS 13917</strain>
    </source>
</reference>
<evidence type="ECO:0000259" key="11">
    <source>
        <dbReference type="Pfam" id="PF01179"/>
    </source>
</evidence>
<dbReference type="SUPFAM" id="SSF49998">
    <property type="entry name" value="Amine oxidase catalytic domain"/>
    <property type="match status" value="1"/>
</dbReference>
<evidence type="ECO:0000259" key="12">
    <source>
        <dbReference type="Pfam" id="PF02727"/>
    </source>
</evidence>
<evidence type="ECO:0000313" key="15">
    <source>
        <dbReference type="Proteomes" id="UP001388673"/>
    </source>
</evidence>
<feature type="domain" description="Copper amine oxidase catalytic" evidence="11">
    <location>
        <begin position="334"/>
        <end position="734"/>
    </location>
</feature>
<protein>
    <recommendedName>
        <fullName evidence="9">Amine oxidase</fullName>
        <ecNumber evidence="9">1.4.3.-</ecNumber>
    </recommendedName>
</protein>
<sequence>MRAFSILCLLASTAVAIPSPKISSVRRPGHRGPNRRDIVTNQVNTTAASPTITASKDNIWASLTNDEAADVIAYLHNQTDLNLTSVEDAGPWDNTIMVVDLLVPNKTDALSYMDGNGTKPERWVLASLLFGATEEPYAQDWVVGPVPTTEETVYYPYTYGSQAKDAKIRVFDQDDHSELYANASMEIKDIISDILNATIETQDDLSSTFDIWGIDPLWHQPDENGNDRVISWVGFWRYPDTVQMQNGSINFDGETLLPQGLYLQCDITGRDPSKWGLMGVLYGDEYYSSLQDFRSAWEQPGFEKYAVNYGGDWIGTDQAGEVLPLEEIAPPMPVQPAGQRFKVDEENKYIEWMDFTFYLTFTRDTGMRLYDIKYKGQRIIYELGLQEAVAHYAGNDPVQSGTAYLDTYYGFGPYAFSQIPGFDMPLYAYCMNTTFHASELSKSHRCGISIFEADQNYLIQRHSNADYISATKNIALTVRSVSTVGNYDYNFEYIFYLDGSIETVVRASGYIQSAYYAKNSEYGYQIHDALAGSMHDHSLNFKVDFDILGTQNTVVKHVIEAKDIKYKWNNLTRSTMHMYRTEVTSEDHGKMNWSANSQEQVVIVNKDVPNKYGEPRGYKIMPSRGGAGMHLTIKNSSNLINSQGFADHAYYVTKRKDSELRASSAWNDYDTANPLVDFNKFFDGDNLEQEDIVMWFNLGMHHVPHTGDLPNTVFSTAQSGMIITPHNYLLSDPSRQATQQIRIDYTDNSTTDVYTFGSQPVTGDIELAQVAWDPYTYYGDVAVRKFPYDPQNPFNDTESIV</sequence>
<dbReference type="Gene3D" id="2.70.98.20">
    <property type="entry name" value="Copper amine oxidase, catalytic domain"/>
    <property type="match status" value="1"/>
</dbReference>
<dbReference type="InterPro" id="IPR016182">
    <property type="entry name" value="Cu_amine_oxidase_N-reg"/>
</dbReference>
<evidence type="ECO:0000256" key="10">
    <source>
        <dbReference type="SAM" id="SignalP"/>
    </source>
</evidence>
<organism evidence="14 15">
    <name type="scientific">Kwoniella newhampshirensis</name>
    <dbReference type="NCBI Taxonomy" id="1651941"/>
    <lineage>
        <taxon>Eukaryota</taxon>
        <taxon>Fungi</taxon>
        <taxon>Dikarya</taxon>
        <taxon>Basidiomycota</taxon>
        <taxon>Agaricomycotina</taxon>
        <taxon>Tremellomycetes</taxon>
        <taxon>Tremellales</taxon>
        <taxon>Cryptococcaceae</taxon>
        <taxon>Kwoniella</taxon>
    </lineage>
</organism>
<feature type="modified residue" description="2',4',5'-topaquinone" evidence="8">
    <location>
        <position position="487"/>
    </location>
</feature>
<evidence type="ECO:0000256" key="1">
    <source>
        <dbReference type="ARBA" id="ARBA00001935"/>
    </source>
</evidence>
<dbReference type="EMBL" id="JBCAWK010000006">
    <property type="protein sequence ID" value="KAK8854597.1"/>
    <property type="molecule type" value="Genomic_DNA"/>
</dbReference>
<keyword evidence="6 9" id="KW-0186">Copper</keyword>
<comment type="PTM">
    <text evidence="8 9">Topaquinone (TPQ) is generated by copper-dependent autoxidation of a specific tyrosyl residue.</text>
</comment>
<dbReference type="PANTHER" id="PTHR10638:SF20">
    <property type="entry name" value="AMINE OXIDASE"/>
    <property type="match status" value="1"/>
</dbReference>
<dbReference type="GeneID" id="92180594"/>
<evidence type="ECO:0000313" key="14">
    <source>
        <dbReference type="EMBL" id="KAK8854597.1"/>
    </source>
</evidence>